<dbReference type="PROSITE" id="PS50089">
    <property type="entry name" value="ZF_RING_2"/>
    <property type="match status" value="1"/>
</dbReference>
<accession>A0A820N599</accession>
<dbReference type="InterPro" id="IPR001841">
    <property type="entry name" value="Znf_RING"/>
</dbReference>
<keyword evidence="6" id="KW-0256">Endoplasmic reticulum</keyword>
<dbReference type="UniPathway" id="UPA00143"/>
<dbReference type="Proteomes" id="UP000663851">
    <property type="component" value="Unassembled WGS sequence"/>
</dbReference>
<evidence type="ECO:0000256" key="4">
    <source>
        <dbReference type="ARBA" id="ARBA00022723"/>
    </source>
</evidence>
<feature type="transmembrane region" description="Helical" evidence="14">
    <location>
        <begin position="247"/>
        <end position="273"/>
    </location>
</feature>
<evidence type="ECO:0000256" key="12">
    <source>
        <dbReference type="PROSITE-ProRule" id="PRU00175"/>
    </source>
</evidence>
<dbReference type="InterPro" id="IPR027370">
    <property type="entry name" value="Znf-RING_euk"/>
</dbReference>
<evidence type="ECO:0000259" key="15">
    <source>
        <dbReference type="PROSITE" id="PS50089"/>
    </source>
</evidence>
<dbReference type="GO" id="GO:0016567">
    <property type="term" value="P:protein ubiquitination"/>
    <property type="evidence" value="ECO:0007669"/>
    <property type="project" value="UniProtKB-UniPathway"/>
</dbReference>
<dbReference type="AlphaFoldDB" id="A0A820N599"/>
<dbReference type="Gene3D" id="3.30.40.10">
    <property type="entry name" value="Zinc/RING finger domain, C3HC4 (zinc finger)"/>
    <property type="match status" value="1"/>
</dbReference>
<comment type="caution">
    <text evidence="16">The sequence shown here is derived from an EMBL/GenBank/DDBJ whole genome shotgun (WGS) entry which is preliminary data.</text>
</comment>
<evidence type="ECO:0000256" key="6">
    <source>
        <dbReference type="ARBA" id="ARBA00022824"/>
    </source>
</evidence>
<dbReference type="GO" id="GO:0008270">
    <property type="term" value="F:zinc ion binding"/>
    <property type="evidence" value="ECO:0007669"/>
    <property type="project" value="UniProtKB-KW"/>
</dbReference>
<evidence type="ECO:0000313" key="16">
    <source>
        <dbReference type="EMBL" id="CAF4382443.1"/>
    </source>
</evidence>
<evidence type="ECO:0000256" key="7">
    <source>
        <dbReference type="ARBA" id="ARBA00022833"/>
    </source>
</evidence>
<evidence type="ECO:0000256" key="11">
    <source>
        <dbReference type="ARBA" id="ARBA00031107"/>
    </source>
</evidence>
<evidence type="ECO:0000256" key="13">
    <source>
        <dbReference type="SAM" id="MobiDB-lite"/>
    </source>
</evidence>
<gene>
    <name evidence="16" type="ORF">HFQ381_LOCUS18837</name>
</gene>
<feature type="transmembrane region" description="Helical" evidence="14">
    <location>
        <begin position="29"/>
        <end position="46"/>
    </location>
</feature>
<keyword evidence="5 12" id="KW-0863">Zinc-finger</keyword>
<keyword evidence="9 14" id="KW-0472">Membrane</keyword>
<evidence type="ECO:0000256" key="10">
    <source>
        <dbReference type="ARBA" id="ARBA00030110"/>
    </source>
</evidence>
<dbReference type="GO" id="GO:0005789">
    <property type="term" value="C:endoplasmic reticulum membrane"/>
    <property type="evidence" value="ECO:0007669"/>
    <property type="project" value="UniProtKB-SubCell"/>
</dbReference>
<evidence type="ECO:0000256" key="5">
    <source>
        <dbReference type="ARBA" id="ARBA00022771"/>
    </source>
</evidence>
<dbReference type="CDD" id="cd16553">
    <property type="entry name" value="RING-HC_RNF170"/>
    <property type="match status" value="1"/>
</dbReference>
<evidence type="ECO:0000256" key="1">
    <source>
        <dbReference type="ARBA" id="ARBA00004477"/>
    </source>
</evidence>
<evidence type="ECO:0000256" key="2">
    <source>
        <dbReference type="ARBA" id="ARBA00014068"/>
    </source>
</evidence>
<dbReference type="InterPro" id="IPR010652">
    <property type="entry name" value="DUF1232"/>
</dbReference>
<dbReference type="Pfam" id="PF13445">
    <property type="entry name" value="zf-RING_UBOX"/>
    <property type="match status" value="1"/>
</dbReference>
<keyword evidence="8 14" id="KW-1133">Transmembrane helix</keyword>
<feature type="compositionally biased region" description="Basic and acidic residues" evidence="13">
    <location>
        <begin position="61"/>
        <end position="78"/>
    </location>
</feature>
<comment type="subcellular location">
    <subcellularLocation>
        <location evidence="1">Endoplasmic reticulum membrane</location>
        <topology evidence="1">Multi-pass membrane protein</topology>
    </subcellularLocation>
</comment>
<keyword evidence="3 14" id="KW-0812">Transmembrane</keyword>
<keyword evidence="7" id="KW-0862">Zinc</keyword>
<dbReference type="SUPFAM" id="SSF57850">
    <property type="entry name" value="RING/U-box"/>
    <property type="match status" value="1"/>
</dbReference>
<keyword evidence="4" id="KW-0479">Metal-binding</keyword>
<dbReference type="EMBL" id="CAJOBO010001480">
    <property type="protein sequence ID" value="CAF4382443.1"/>
    <property type="molecule type" value="Genomic_DNA"/>
</dbReference>
<protein>
    <recommendedName>
        <fullName evidence="2">E3 ubiquitin-protein ligase RNF170</fullName>
    </recommendedName>
    <alternativeName>
        <fullName evidence="11">RING finger protein 170</fullName>
    </alternativeName>
    <alternativeName>
        <fullName evidence="10">RING-type E3 ubiquitin transferase RNF170</fullName>
    </alternativeName>
</protein>
<dbReference type="PROSITE" id="PS00518">
    <property type="entry name" value="ZF_RING_1"/>
    <property type="match status" value="1"/>
</dbReference>
<dbReference type="InterPro" id="IPR038896">
    <property type="entry name" value="RNF170"/>
</dbReference>
<evidence type="ECO:0000256" key="14">
    <source>
        <dbReference type="SAM" id="Phobius"/>
    </source>
</evidence>
<evidence type="ECO:0000313" key="17">
    <source>
        <dbReference type="Proteomes" id="UP000663851"/>
    </source>
</evidence>
<dbReference type="SMART" id="SM00184">
    <property type="entry name" value="RING"/>
    <property type="match status" value="1"/>
</dbReference>
<feature type="domain" description="RING-type" evidence="15">
    <location>
        <begin position="94"/>
        <end position="139"/>
    </location>
</feature>
<evidence type="ECO:0000256" key="3">
    <source>
        <dbReference type="ARBA" id="ARBA00022692"/>
    </source>
</evidence>
<dbReference type="PANTHER" id="PTHR22894:SF5">
    <property type="entry name" value="RING-TYPE DOMAIN-CONTAINING PROTEIN"/>
    <property type="match status" value="1"/>
</dbReference>
<feature type="transmembrane region" description="Helical" evidence="14">
    <location>
        <begin position="209"/>
        <end position="227"/>
    </location>
</feature>
<sequence length="360" mass="41519">MPRFWPFSHNDESSTFHRTSLIEGIDDDALLLIFFVACLIGLWIYYTRRHRNTTIHPDNRQDVEILRQRNEDHGDTNSRRTSSSHSGRSRQDTCPICLEDPLALCVETNCGHLFCGKCIITFWKFQSNWMSGLKCPVCRQQVTVLLNCFTAEERAAPDSNDRQTVVNGVKDFNRRFSSAQRTWLEYFYDIPVLIPYIIRQVFSTEGLALAYRLRAIVLMIVVIAYVISPFDILPESVLGIFGLLDDLFIVLSSALYIIISFRQITLFTLTLSIRNDKNERFRINHKIGLNNNNTVRLNPCIADDYQNKCIGSYLILSGGVLAENTRAIDFFEKYKFSIFSTTFLSHDGCECKDGLFYYVK</sequence>
<dbReference type="GO" id="GO:0061630">
    <property type="term" value="F:ubiquitin protein ligase activity"/>
    <property type="evidence" value="ECO:0007669"/>
    <property type="project" value="InterPro"/>
</dbReference>
<name>A0A820N599_9BILA</name>
<evidence type="ECO:0000256" key="8">
    <source>
        <dbReference type="ARBA" id="ARBA00022989"/>
    </source>
</evidence>
<proteinExistence type="predicted"/>
<reference evidence="16" key="1">
    <citation type="submission" date="2021-02" db="EMBL/GenBank/DDBJ databases">
        <authorList>
            <person name="Nowell W R."/>
        </authorList>
    </citation>
    <scope>NUCLEOTIDE SEQUENCE</scope>
</reference>
<organism evidence="16 17">
    <name type="scientific">Rotaria socialis</name>
    <dbReference type="NCBI Taxonomy" id="392032"/>
    <lineage>
        <taxon>Eukaryota</taxon>
        <taxon>Metazoa</taxon>
        <taxon>Spiralia</taxon>
        <taxon>Gnathifera</taxon>
        <taxon>Rotifera</taxon>
        <taxon>Eurotatoria</taxon>
        <taxon>Bdelloidea</taxon>
        <taxon>Philodinida</taxon>
        <taxon>Philodinidae</taxon>
        <taxon>Rotaria</taxon>
    </lineage>
</organism>
<dbReference type="Pfam" id="PF06803">
    <property type="entry name" value="DUF1232"/>
    <property type="match status" value="1"/>
</dbReference>
<evidence type="ECO:0000256" key="9">
    <source>
        <dbReference type="ARBA" id="ARBA00023136"/>
    </source>
</evidence>
<dbReference type="InterPro" id="IPR013083">
    <property type="entry name" value="Znf_RING/FYVE/PHD"/>
</dbReference>
<dbReference type="InterPro" id="IPR017907">
    <property type="entry name" value="Znf_RING_CS"/>
</dbReference>
<dbReference type="PANTHER" id="PTHR22894">
    <property type="entry name" value="RING-TYPE DOMAIN-CONTAINING PROTEIN"/>
    <property type="match status" value="1"/>
</dbReference>
<feature type="region of interest" description="Disordered" evidence="13">
    <location>
        <begin position="61"/>
        <end position="92"/>
    </location>
</feature>